<name>A0ABD5QZG4_9EURY</name>
<dbReference type="EMBL" id="JBHSKY010000006">
    <property type="protein sequence ID" value="MFC5278079.1"/>
    <property type="molecule type" value="Genomic_DNA"/>
</dbReference>
<dbReference type="RefSeq" id="WP_256410294.1">
    <property type="nucleotide sequence ID" value="NZ_JANHDM010000001.1"/>
</dbReference>
<dbReference type="InterPro" id="IPR058674">
    <property type="entry name" value="DUF8054_N"/>
</dbReference>
<keyword evidence="1" id="KW-0812">Transmembrane</keyword>
<keyword evidence="5" id="KW-1185">Reference proteome</keyword>
<reference evidence="4 5" key="1">
    <citation type="journal article" date="2019" name="Int. J. Syst. Evol. Microbiol.">
        <title>The Global Catalogue of Microorganisms (GCM) 10K type strain sequencing project: providing services to taxonomists for standard genome sequencing and annotation.</title>
        <authorList>
            <consortium name="The Broad Institute Genomics Platform"/>
            <consortium name="The Broad Institute Genome Sequencing Center for Infectious Disease"/>
            <person name="Wu L."/>
            <person name="Ma J."/>
        </authorList>
    </citation>
    <scope>NUCLEOTIDE SEQUENCE [LARGE SCALE GENOMIC DNA]</scope>
    <source>
        <strain evidence="4 5">CGMCC 1.12124</strain>
    </source>
</reference>
<evidence type="ECO:0000259" key="3">
    <source>
        <dbReference type="Pfam" id="PF26238"/>
    </source>
</evidence>
<evidence type="ECO:0000313" key="5">
    <source>
        <dbReference type="Proteomes" id="UP001596118"/>
    </source>
</evidence>
<organism evidence="4 5">
    <name type="scientific">Halorubrum rubrum</name>
    <dbReference type="NCBI Taxonomy" id="1126240"/>
    <lineage>
        <taxon>Archaea</taxon>
        <taxon>Methanobacteriati</taxon>
        <taxon>Methanobacteriota</taxon>
        <taxon>Stenosarchaea group</taxon>
        <taxon>Halobacteria</taxon>
        <taxon>Halobacteriales</taxon>
        <taxon>Haloferacaceae</taxon>
        <taxon>Halorubrum</taxon>
    </lineage>
</organism>
<dbReference type="Pfam" id="PF26236">
    <property type="entry name" value="DUF8054_N"/>
    <property type="match status" value="1"/>
</dbReference>
<proteinExistence type="predicted"/>
<dbReference type="AlphaFoldDB" id="A0ABD5QZG4"/>
<keyword evidence="1" id="KW-0472">Membrane</keyword>
<feature type="transmembrane region" description="Helical" evidence="1">
    <location>
        <begin position="20"/>
        <end position="39"/>
    </location>
</feature>
<protein>
    <submittedName>
        <fullName evidence="4">Uncharacterized protein</fullName>
    </submittedName>
</protein>
<dbReference type="Pfam" id="PF26238">
    <property type="entry name" value="DUF8054_M"/>
    <property type="match status" value="1"/>
</dbReference>
<comment type="caution">
    <text evidence="4">The sequence shown here is derived from an EMBL/GenBank/DDBJ whole genome shotgun (WGS) entry which is preliminary data.</text>
</comment>
<evidence type="ECO:0000256" key="1">
    <source>
        <dbReference type="SAM" id="Phobius"/>
    </source>
</evidence>
<sequence>MYSPLGRLRRPEFTGDRRCWPCTVVNGILIGLLVGGVALVTPLGATLLAVVGCLGIWLRGYLVPYTPRFAPYLVKPLPWDPFHATPGSDSLAAAEDADGAAVMEALAEADVVRLTPESLELDNSFYEAWQAEMERLAAVGNEKLADTTVSVSPATAAVDVHRSGEQTYIVLSDGSTSIAGETWLRRPVAVVETAAAHTLAEWGVDSAVRPFAAHALGLFLDTCPECGGDVTERPASGCCGPPERGPSGELLQARMCESCHVRYHVFE</sequence>
<evidence type="ECO:0000259" key="2">
    <source>
        <dbReference type="Pfam" id="PF26236"/>
    </source>
</evidence>
<evidence type="ECO:0000313" key="4">
    <source>
        <dbReference type="EMBL" id="MFC5278079.1"/>
    </source>
</evidence>
<dbReference type="InterPro" id="IPR058775">
    <property type="entry name" value="DUF8054_M"/>
</dbReference>
<feature type="domain" description="DUF8054" evidence="2">
    <location>
        <begin position="6"/>
        <end position="82"/>
    </location>
</feature>
<accession>A0ABD5QZG4</accession>
<gene>
    <name evidence="4" type="ORF">ACFPM1_04780</name>
</gene>
<dbReference type="Proteomes" id="UP001596118">
    <property type="component" value="Unassembled WGS sequence"/>
</dbReference>
<keyword evidence="1" id="KW-1133">Transmembrane helix</keyword>
<feature type="domain" description="DUF8054" evidence="3">
    <location>
        <begin position="103"/>
        <end position="203"/>
    </location>
</feature>